<dbReference type="EMBL" id="LXQA010185970">
    <property type="protein sequence ID" value="MCI31280.1"/>
    <property type="molecule type" value="Genomic_DNA"/>
</dbReference>
<dbReference type="InterPro" id="IPR027417">
    <property type="entry name" value="P-loop_NTPase"/>
</dbReference>
<dbReference type="PANTHER" id="PTHR45629:SF7">
    <property type="entry name" value="DNA EXCISION REPAIR PROTEIN ERCC-6-RELATED"/>
    <property type="match status" value="1"/>
</dbReference>
<keyword evidence="2" id="KW-1185">Reference proteome</keyword>
<evidence type="ECO:0000313" key="2">
    <source>
        <dbReference type="Proteomes" id="UP000265520"/>
    </source>
</evidence>
<proteinExistence type="predicted"/>
<accession>A0A392R671</accession>
<dbReference type="AlphaFoldDB" id="A0A392R671"/>
<comment type="caution">
    <text evidence="1">The sequence shown here is derived from an EMBL/GenBank/DDBJ whole genome shotgun (WGS) entry which is preliminary data.</text>
</comment>
<reference evidence="1 2" key="1">
    <citation type="journal article" date="2018" name="Front. Plant Sci.">
        <title>Red Clover (Trifolium pratense) and Zigzag Clover (T. medium) - A Picture of Genomic Similarities and Differences.</title>
        <authorList>
            <person name="Dluhosova J."/>
            <person name="Istvanek J."/>
            <person name="Nedelnik J."/>
            <person name="Repkova J."/>
        </authorList>
    </citation>
    <scope>NUCLEOTIDE SEQUENCE [LARGE SCALE GENOMIC DNA]</scope>
    <source>
        <strain evidence="2">cv. 10/8</strain>
        <tissue evidence="1">Leaf</tissue>
    </source>
</reference>
<protein>
    <submittedName>
        <fullName evidence="1">DNA excision repair protein ERCC-6-like protein</fullName>
    </submittedName>
</protein>
<organism evidence="1 2">
    <name type="scientific">Trifolium medium</name>
    <dbReference type="NCBI Taxonomy" id="97028"/>
    <lineage>
        <taxon>Eukaryota</taxon>
        <taxon>Viridiplantae</taxon>
        <taxon>Streptophyta</taxon>
        <taxon>Embryophyta</taxon>
        <taxon>Tracheophyta</taxon>
        <taxon>Spermatophyta</taxon>
        <taxon>Magnoliopsida</taxon>
        <taxon>eudicotyledons</taxon>
        <taxon>Gunneridae</taxon>
        <taxon>Pentapetalae</taxon>
        <taxon>rosids</taxon>
        <taxon>fabids</taxon>
        <taxon>Fabales</taxon>
        <taxon>Fabaceae</taxon>
        <taxon>Papilionoideae</taxon>
        <taxon>50 kb inversion clade</taxon>
        <taxon>NPAAA clade</taxon>
        <taxon>Hologalegina</taxon>
        <taxon>IRL clade</taxon>
        <taxon>Trifolieae</taxon>
        <taxon>Trifolium</taxon>
    </lineage>
</organism>
<feature type="non-terminal residue" evidence="1">
    <location>
        <position position="1"/>
    </location>
</feature>
<name>A0A392R671_9FABA</name>
<dbReference type="Proteomes" id="UP000265520">
    <property type="component" value="Unassembled WGS sequence"/>
</dbReference>
<dbReference type="GO" id="GO:0015616">
    <property type="term" value="F:DNA translocase activity"/>
    <property type="evidence" value="ECO:0007669"/>
    <property type="project" value="TreeGrafter"/>
</dbReference>
<evidence type="ECO:0000313" key="1">
    <source>
        <dbReference type="EMBL" id="MCI31280.1"/>
    </source>
</evidence>
<sequence length="40" mass="4692">IDNQCVDRAYRIGQEEDVTTYRLITCGTVEELIYRKQGQN</sequence>
<dbReference type="SUPFAM" id="SSF52540">
    <property type="entry name" value="P-loop containing nucleoside triphosphate hydrolases"/>
    <property type="match status" value="1"/>
</dbReference>
<dbReference type="PANTHER" id="PTHR45629">
    <property type="entry name" value="SNF2/RAD54 FAMILY MEMBER"/>
    <property type="match status" value="1"/>
</dbReference>
<dbReference type="Gene3D" id="3.40.50.300">
    <property type="entry name" value="P-loop containing nucleotide triphosphate hydrolases"/>
    <property type="match status" value="1"/>
</dbReference>
<dbReference type="InterPro" id="IPR050496">
    <property type="entry name" value="SNF2_RAD54_helicase_repair"/>
</dbReference>